<evidence type="ECO:0000313" key="9">
    <source>
        <dbReference type="EMBL" id="KAA4666537.1"/>
    </source>
</evidence>
<keyword evidence="3 7" id="KW-1134">Transmembrane beta strand</keyword>
<protein>
    <submittedName>
        <fullName evidence="9">SusC/RagA family TonB-linked outer membrane protein</fullName>
    </submittedName>
</protein>
<keyword evidence="4 7" id="KW-0812">Transmembrane</keyword>
<dbReference type="InterPro" id="IPR008969">
    <property type="entry name" value="CarboxyPept-like_regulatory"/>
</dbReference>
<dbReference type="InterPro" id="IPR036942">
    <property type="entry name" value="Beta-barrel_TonB_sf"/>
</dbReference>
<gene>
    <name evidence="9" type="ORF">F3B98_02025</name>
</gene>
<dbReference type="SUPFAM" id="SSF56935">
    <property type="entry name" value="Porins"/>
    <property type="match status" value="1"/>
</dbReference>
<comment type="similarity">
    <text evidence="7">Belongs to the TonB-dependent receptor family.</text>
</comment>
<evidence type="ECO:0000313" key="10">
    <source>
        <dbReference type="Proteomes" id="UP000435985"/>
    </source>
</evidence>
<dbReference type="InterPro" id="IPR023997">
    <property type="entry name" value="TonB-dep_OMP_SusC/RagA_CS"/>
</dbReference>
<dbReference type="GO" id="GO:0009279">
    <property type="term" value="C:cell outer membrane"/>
    <property type="evidence" value="ECO:0007669"/>
    <property type="project" value="UniProtKB-SubCell"/>
</dbReference>
<dbReference type="NCBIfam" id="TIGR04056">
    <property type="entry name" value="OMP_RagA_SusC"/>
    <property type="match status" value="1"/>
</dbReference>
<proteinExistence type="inferred from homology"/>
<dbReference type="InterPro" id="IPR039426">
    <property type="entry name" value="TonB-dep_rcpt-like"/>
</dbReference>
<dbReference type="Pfam" id="PF07715">
    <property type="entry name" value="Plug"/>
    <property type="match status" value="1"/>
</dbReference>
<dbReference type="Gene3D" id="2.40.170.20">
    <property type="entry name" value="TonB-dependent receptor, beta-barrel domain"/>
    <property type="match status" value="1"/>
</dbReference>
<organism evidence="9 10">
    <name type="scientific">Bacteroides ovatus</name>
    <dbReference type="NCBI Taxonomy" id="28116"/>
    <lineage>
        <taxon>Bacteria</taxon>
        <taxon>Pseudomonadati</taxon>
        <taxon>Bacteroidota</taxon>
        <taxon>Bacteroidia</taxon>
        <taxon>Bacteroidales</taxon>
        <taxon>Bacteroidaceae</taxon>
        <taxon>Bacteroides</taxon>
    </lineage>
</organism>
<evidence type="ECO:0000256" key="6">
    <source>
        <dbReference type="ARBA" id="ARBA00023237"/>
    </source>
</evidence>
<evidence type="ECO:0000259" key="8">
    <source>
        <dbReference type="Pfam" id="PF07715"/>
    </source>
</evidence>
<dbReference type="Proteomes" id="UP000435985">
    <property type="component" value="Unassembled WGS sequence"/>
</dbReference>
<dbReference type="Gene3D" id="2.170.130.10">
    <property type="entry name" value="TonB-dependent receptor, plug domain"/>
    <property type="match status" value="1"/>
</dbReference>
<reference evidence="9 10" key="1">
    <citation type="journal article" date="2019" name="Nat. Med.">
        <title>A library of human gut bacterial isolates paired with longitudinal multiomics data enables mechanistic microbiome research.</title>
        <authorList>
            <person name="Poyet M."/>
            <person name="Groussin M."/>
            <person name="Gibbons S.M."/>
            <person name="Avila-Pacheco J."/>
            <person name="Jiang X."/>
            <person name="Kearney S.M."/>
            <person name="Perrotta A.R."/>
            <person name="Berdy B."/>
            <person name="Zhao S."/>
            <person name="Lieberman T.D."/>
            <person name="Swanson P.K."/>
            <person name="Smith M."/>
            <person name="Roesemann S."/>
            <person name="Alexander J.E."/>
            <person name="Rich S.A."/>
            <person name="Livny J."/>
            <person name="Vlamakis H."/>
            <person name="Clish C."/>
            <person name="Bullock K."/>
            <person name="Deik A."/>
            <person name="Scott J."/>
            <person name="Pierce K.A."/>
            <person name="Xavier R.J."/>
            <person name="Alm E.J."/>
        </authorList>
    </citation>
    <scope>NUCLEOTIDE SEQUENCE [LARGE SCALE GENOMIC DNA]</scope>
    <source>
        <strain evidence="9 10">BIOML-A14</strain>
    </source>
</reference>
<dbReference type="Gene3D" id="2.60.40.1120">
    <property type="entry name" value="Carboxypeptidase-like, regulatory domain"/>
    <property type="match status" value="1"/>
</dbReference>
<keyword evidence="2 7" id="KW-0813">Transport</keyword>
<evidence type="ECO:0000256" key="7">
    <source>
        <dbReference type="PROSITE-ProRule" id="PRU01360"/>
    </source>
</evidence>
<sequence>MQKLNSGALNRILLFVYILSLSTNVIAQNKKNLKETYNLPPQGNYVYGRVIEKLSNEPMVGVTIRLDGHSTGVITDINGCYVLTLPEKGGLVIYSYIGFETRKIKVTSRQKVDVQMVEATESIQEVIVTGYNSIQKESFTGNTTKIEKEDLLKVNPNNLISAIQTFDPSFRIQENLATGSDPNSLPQFVLRGQTGIGETTLGQTSTSSISREVLSGNSNLPIFILDGFEVDVEKIYDLDMNSIHSINILKDAAATAMYGSRAANGVIVIERRAPEAGKFRVQYSGVLSAELPDLSSYNLMNAREKLETERLAGLYDSNTPEIDPYTNGYYQRLNNVLTGVDTYWLSQGLRTALNHKHSVFIDGGENDVRWGVELGFRGTEGVMKHSSRKNANAAFYVDYRIGGLQIKNKVTYTYNKSTDVPFNSFSDYSHLLPYMRLYDENGDYVRRLEKFDGASGTQVNPLYEINFYNSFDHSGYDEVTDDLSLNWRITDGLRLRGQFSVLMRNSTGDLYKDPASASYSASTGNINGEKTESTQKRTVIDGSLSLMYNNTFKGHNLNICLSSNMRQTQSTASETRYRGFPGGDLVSSNYAAEVYGKPSSSDNTTRLVGALLTSNYTYNNIYLADLTGRIDGSSEFGSDKRWSMFWSTGAGINIHNYDFMKSNELFSMLKFRASYGLTGKTNFSLYSAKDMYQLQTDSWYPTGYGVFLYQMGNPNLKWERKYTLDYGVEIGLWHDKIYLKASAYDERTIDLITDYTIPSSTGFTSYKENMGKVKNTGVELELRARLYSDRNWLFQLYGSFARNKNTIIEISQAMRDYNKRVEELFSGYNPESSSDSKYAKTYLKYYEGASLTSIYGMKSLGISPTNGKEIYLRRNGDVTDVWSADEWTIIGDTAPKGQGSFGYTLSYKQLSMFASFLYTFGGDAYNNTLVSYVENADIKNDNVDKRVLLDRWQKPGDITTMKDIRDRNVTTGASSRFVQKNNTLQWSSLTMSYNFRPEQLKKLHLSGLRLSFTMNDLFYWSTIRQERGLDYPYSRSFNLTTNIIF</sequence>
<dbReference type="Pfam" id="PF13715">
    <property type="entry name" value="CarbopepD_reg_2"/>
    <property type="match status" value="1"/>
</dbReference>
<dbReference type="NCBIfam" id="TIGR04057">
    <property type="entry name" value="SusC_RagA_signa"/>
    <property type="match status" value="1"/>
</dbReference>
<comment type="caution">
    <text evidence="9">The sequence shown here is derived from an EMBL/GenBank/DDBJ whole genome shotgun (WGS) entry which is preliminary data.</text>
</comment>
<dbReference type="EMBL" id="VWFO01000002">
    <property type="protein sequence ID" value="KAA4666537.1"/>
    <property type="molecule type" value="Genomic_DNA"/>
</dbReference>
<comment type="subcellular location">
    <subcellularLocation>
        <location evidence="1 7">Cell outer membrane</location>
        <topology evidence="1 7">Multi-pass membrane protein</topology>
    </subcellularLocation>
</comment>
<feature type="domain" description="TonB-dependent receptor plug" evidence="8">
    <location>
        <begin position="136"/>
        <end position="266"/>
    </location>
</feature>
<dbReference type="InterPro" id="IPR012910">
    <property type="entry name" value="Plug_dom"/>
</dbReference>
<evidence type="ECO:0000256" key="1">
    <source>
        <dbReference type="ARBA" id="ARBA00004571"/>
    </source>
</evidence>
<evidence type="ECO:0000256" key="2">
    <source>
        <dbReference type="ARBA" id="ARBA00022448"/>
    </source>
</evidence>
<accession>A0A5M5N4G6</accession>
<dbReference type="InterPro" id="IPR023996">
    <property type="entry name" value="TonB-dep_OMP_SusC/RagA"/>
</dbReference>
<dbReference type="RefSeq" id="WP_004311313.1">
    <property type="nucleotide sequence ID" value="NZ_JADPCD010000270.1"/>
</dbReference>
<evidence type="ECO:0000256" key="5">
    <source>
        <dbReference type="ARBA" id="ARBA00023136"/>
    </source>
</evidence>
<keyword evidence="5 7" id="KW-0472">Membrane</keyword>
<dbReference type="SUPFAM" id="SSF49464">
    <property type="entry name" value="Carboxypeptidase regulatory domain-like"/>
    <property type="match status" value="1"/>
</dbReference>
<dbReference type="PROSITE" id="PS52016">
    <property type="entry name" value="TONB_DEPENDENT_REC_3"/>
    <property type="match status" value="1"/>
</dbReference>
<dbReference type="InterPro" id="IPR037066">
    <property type="entry name" value="Plug_dom_sf"/>
</dbReference>
<keyword evidence="6 7" id="KW-0998">Cell outer membrane</keyword>
<evidence type="ECO:0000256" key="4">
    <source>
        <dbReference type="ARBA" id="ARBA00022692"/>
    </source>
</evidence>
<evidence type="ECO:0000256" key="3">
    <source>
        <dbReference type="ARBA" id="ARBA00022452"/>
    </source>
</evidence>
<name>A0A5M5N4G6_BACOV</name>
<dbReference type="AlphaFoldDB" id="A0A5M5N4G6"/>